<evidence type="ECO:0000313" key="2">
    <source>
        <dbReference type="EMBL" id="EMI56609.1"/>
    </source>
</evidence>
<name>M5U5Q5_9BACT</name>
<reference evidence="2 3" key="1">
    <citation type="journal article" date="2013" name="Mar. Genomics">
        <title>Expression of sulfatases in Rhodopirellula baltica and the diversity of sulfatases in the genus Rhodopirellula.</title>
        <authorList>
            <person name="Wegner C.E."/>
            <person name="Richter-Heitmann T."/>
            <person name="Klindworth A."/>
            <person name="Klockow C."/>
            <person name="Richter M."/>
            <person name="Achstetter T."/>
            <person name="Glockner F.O."/>
            <person name="Harder J."/>
        </authorList>
    </citation>
    <scope>NUCLEOTIDE SEQUENCE [LARGE SCALE GENOMIC DNA]</scope>
    <source>
        <strain evidence="2 3">SM41</strain>
    </source>
</reference>
<dbReference type="AlphaFoldDB" id="M5U5Q5"/>
<organism evidence="2 3">
    <name type="scientific">Rhodopirellula sallentina SM41</name>
    <dbReference type="NCBI Taxonomy" id="1263870"/>
    <lineage>
        <taxon>Bacteria</taxon>
        <taxon>Pseudomonadati</taxon>
        <taxon>Planctomycetota</taxon>
        <taxon>Planctomycetia</taxon>
        <taxon>Pirellulales</taxon>
        <taxon>Pirellulaceae</taxon>
        <taxon>Rhodopirellula</taxon>
    </lineage>
</organism>
<keyword evidence="3" id="KW-1185">Reference proteome</keyword>
<dbReference type="EMBL" id="ANOH01000136">
    <property type="protein sequence ID" value="EMI56609.1"/>
    <property type="molecule type" value="Genomic_DNA"/>
</dbReference>
<protein>
    <submittedName>
        <fullName evidence="2">Uncharacterized protein</fullName>
    </submittedName>
</protein>
<evidence type="ECO:0000313" key="3">
    <source>
        <dbReference type="Proteomes" id="UP000011885"/>
    </source>
</evidence>
<comment type="caution">
    <text evidence="2">The sequence shown here is derived from an EMBL/GenBank/DDBJ whole genome shotgun (WGS) entry which is preliminary data.</text>
</comment>
<gene>
    <name evidence="2" type="ORF">RSSM_01942</name>
</gene>
<accession>M5U5Q5</accession>
<evidence type="ECO:0000256" key="1">
    <source>
        <dbReference type="SAM" id="MobiDB-lite"/>
    </source>
</evidence>
<proteinExistence type="predicted"/>
<feature type="region of interest" description="Disordered" evidence="1">
    <location>
        <begin position="1"/>
        <end position="44"/>
    </location>
</feature>
<dbReference type="Proteomes" id="UP000011885">
    <property type="component" value="Unassembled WGS sequence"/>
</dbReference>
<sequence>MLDTGDEFANVTTADSGGFTATEDGEKPNAAPDRFGSITDVSIF</sequence>